<evidence type="ECO:0000313" key="2">
    <source>
        <dbReference type="EMBL" id="TFK40998.1"/>
    </source>
</evidence>
<feature type="compositionally biased region" description="Basic and acidic residues" evidence="1">
    <location>
        <begin position="220"/>
        <end position="414"/>
    </location>
</feature>
<accession>A0A5C3MB35</accession>
<feature type="region of interest" description="Disordered" evidence="1">
    <location>
        <begin position="85"/>
        <end position="432"/>
    </location>
</feature>
<evidence type="ECO:0000313" key="3">
    <source>
        <dbReference type="Proteomes" id="UP000308652"/>
    </source>
</evidence>
<dbReference type="OrthoDB" id="2504266at2759"/>
<feature type="region of interest" description="Disordered" evidence="1">
    <location>
        <begin position="1072"/>
        <end position="1095"/>
    </location>
</feature>
<dbReference type="STRING" id="68775.A0A5C3MB35"/>
<feature type="region of interest" description="Disordered" evidence="1">
    <location>
        <begin position="563"/>
        <end position="634"/>
    </location>
</feature>
<gene>
    <name evidence="2" type="ORF">BDQ12DRAFT_678720</name>
</gene>
<dbReference type="Proteomes" id="UP000308652">
    <property type="component" value="Unassembled WGS sequence"/>
</dbReference>
<protein>
    <submittedName>
        <fullName evidence="2">Uncharacterized protein</fullName>
    </submittedName>
</protein>
<feature type="compositionally biased region" description="Basic and acidic residues" evidence="1">
    <location>
        <begin position="143"/>
        <end position="183"/>
    </location>
</feature>
<dbReference type="AlphaFoldDB" id="A0A5C3MB35"/>
<feature type="compositionally biased region" description="Basic and acidic residues" evidence="1">
    <location>
        <begin position="495"/>
        <end position="512"/>
    </location>
</feature>
<dbReference type="EMBL" id="ML213595">
    <property type="protein sequence ID" value="TFK40998.1"/>
    <property type="molecule type" value="Genomic_DNA"/>
</dbReference>
<reference evidence="2 3" key="1">
    <citation type="journal article" date="2019" name="Nat. Ecol. Evol.">
        <title>Megaphylogeny resolves global patterns of mushroom evolution.</title>
        <authorList>
            <person name="Varga T."/>
            <person name="Krizsan K."/>
            <person name="Foldi C."/>
            <person name="Dima B."/>
            <person name="Sanchez-Garcia M."/>
            <person name="Sanchez-Ramirez S."/>
            <person name="Szollosi G.J."/>
            <person name="Szarkandi J.G."/>
            <person name="Papp V."/>
            <person name="Albert L."/>
            <person name="Andreopoulos W."/>
            <person name="Angelini C."/>
            <person name="Antonin V."/>
            <person name="Barry K.W."/>
            <person name="Bougher N.L."/>
            <person name="Buchanan P."/>
            <person name="Buyck B."/>
            <person name="Bense V."/>
            <person name="Catcheside P."/>
            <person name="Chovatia M."/>
            <person name="Cooper J."/>
            <person name="Damon W."/>
            <person name="Desjardin D."/>
            <person name="Finy P."/>
            <person name="Geml J."/>
            <person name="Haridas S."/>
            <person name="Hughes K."/>
            <person name="Justo A."/>
            <person name="Karasinski D."/>
            <person name="Kautmanova I."/>
            <person name="Kiss B."/>
            <person name="Kocsube S."/>
            <person name="Kotiranta H."/>
            <person name="LaButti K.M."/>
            <person name="Lechner B.E."/>
            <person name="Liimatainen K."/>
            <person name="Lipzen A."/>
            <person name="Lukacs Z."/>
            <person name="Mihaltcheva S."/>
            <person name="Morgado L.N."/>
            <person name="Niskanen T."/>
            <person name="Noordeloos M.E."/>
            <person name="Ohm R.A."/>
            <person name="Ortiz-Santana B."/>
            <person name="Ovrebo C."/>
            <person name="Racz N."/>
            <person name="Riley R."/>
            <person name="Savchenko A."/>
            <person name="Shiryaev A."/>
            <person name="Soop K."/>
            <person name="Spirin V."/>
            <person name="Szebenyi C."/>
            <person name="Tomsovsky M."/>
            <person name="Tulloss R.E."/>
            <person name="Uehling J."/>
            <person name="Grigoriev I.V."/>
            <person name="Vagvolgyi C."/>
            <person name="Papp T."/>
            <person name="Martin F.M."/>
            <person name="Miettinen O."/>
            <person name="Hibbett D.S."/>
            <person name="Nagy L.G."/>
        </authorList>
    </citation>
    <scope>NUCLEOTIDE SEQUENCE [LARGE SCALE GENOMIC DNA]</scope>
    <source>
        <strain evidence="2 3">CBS 166.37</strain>
    </source>
</reference>
<keyword evidence="3" id="KW-1185">Reference proteome</keyword>
<feature type="compositionally biased region" description="Polar residues" evidence="1">
    <location>
        <begin position="531"/>
        <end position="545"/>
    </location>
</feature>
<feature type="compositionally biased region" description="Polar residues" evidence="1">
    <location>
        <begin position="468"/>
        <end position="486"/>
    </location>
</feature>
<feature type="region of interest" description="Disordered" evidence="1">
    <location>
        <begin position="448"/>
        <end position="545"/>
    </location>
</feature>
<sequence length="1134" mass="125872">MATAEVILSSQEASPTEQLSAGLVVHSPGNLDLHDSTSSSEVAEKISLSPRPLIIYNRYQLLALHNSPLVRPPSNMPELKIWFGEPEQIPSKKDAESPTPNSARERRFRRDVEDNDVPSRPTFRTTMSQPSQMGNFKHQSLRATDRERERERDTDKDRERDIRDKEGQERLRHLSDKYDRDRLALPTALRNKERDAAPHLGPGSSGKTAAHGQASGAASRRNEARDIPKKKIGETSEDWRRGAEPSRPGRDDQPARRDRDERERARSRARDSSKARRDLSSTRRDRDEGKDKGIATRTDRDRDDYRREREDYRRDRETDRDGDSDDPRKWRDDGKRDERIAARRTAERHGDRDFREKERARERPPQDWDGQTDRRWVGVDDRDGRYKRNATRDRKASTLEDGKDREREKEKEPAWMDTYIPNGSSVGILGGKGVTEELDGIQAWKKGLKEKERKEKEQPSQKSSVSSTFEAASNPTASETSNNQLDEIQLFKLLMRREEEKKKNDDTNDHKSSAVSSQTPDNTDHIPLSSAPHNVSGTSAVNSVSSPVGSLGYLETKTAHKDVSSGTGNVITVQNGKESSNTLSRLPNLSPSSIDLSQERLRHPASSKQHPNTTPDSGASIGASMGEVVSPQFNPPPGSRLLAFGRPAVRSPVSNNYPQFVNGAIPNSPDILPSQTPSGVDTSRQLPGFSPFDETRRQTHTDGQATNAIDGHRRLSNAPPLNTSIITGGLDSPDVGAAYAMGKGSRFAKFFDGKARDVASPPTKAQANTGFISSSPNLPNRQESSFNNGTNEPRTMDDIFAMLNSSALIPRGNMNQLGIQLSNPPLTSQFYNNAQALHQQNPHQHQQQLHLNNRLEPLYESRLDDRNFVPDGMVPGLRPAPPARARDNAGTYSEGDESLHFMQQRLQQQRIDPIYSGPSPVYGQQGLRNVSVLQQQPQFRGGPSPAGHAQNLINPQQQRLPPGLANLGGRPPHEPTQFMGTHPTTASAGLHPTNISMHQHQHQQNFNNFNIPYGGPHRAPLPPLHQMQNSAAQHGMGGLNHAANIDMRLSNQNHITGAGIGSSRGLNGGFAPIGPNGHQPPIPMRQQQQPPHIPPPHMIPHLLPPHLQQQGHNGPSNQPTHDLMALLLGGTHRD</sequence>
<feature type="compositionally biased region" description="Basic and acidic residues" evidence="1">
    <location>
        <begin position="103"/>
        <end position="112"/>
    </location>
</feature>
<organism evidence="2 3">
    <name type="scientific">Crucibulum laeve</name>
    <dbReference type="NCBI Taxonomy" id="68775"/>
    <lineage>
        <taxon>Eukaryota</taxon>
        <taxon>Fungi</taxon>
        <taxon>Dikarya</taxon>
        <taxon>Basidiomycota</taxon>
        <taxon>Agaricomycotina</taxon>
        <taxon>Agaricomycetes</taxon>
        <taxon>Agaricomycetidae</taxon>
        <taxon>Agaricales</taxon>
        <taxon>Agaricineae</taxon>
        <taxon>Nidulariaceae</taxon>
        <taxon>Crucibulum</taxon>
    </lineage>
</organism>
<feature type="compositionally biased region" description="Polar residues" evidence="1">
    <location>
        <begin position="122"/>
        <end position="142"/>
    </location>
</feature>
<evidence type="ECO:0000256" key="1">
    <source>
        <dbReference type="SAM" id="MobiDB-lite"/>
    </source>
</evidence>
<feature type="region of interest" description="Disordered" evidence="1">
    <location>
        <begin position="875"/>
        <end position="894"/>
    </location>
</feature>
<feature type="compositionally biased region" description="Polar residues" evidence="1">
    <location>
        <begin position="564"/>
        <end position="596"/>
    </location>
</feature>
<feature type="compositionally biased region" description="Basic and acidic residues" evidence="1">
    <location>
        <begin position="448"/>
        <end position="459"/>
    </location>
</feature>
<feature type="compositionally biased region" description="Polar residues" evidence="1">
    <location>
        <begin position="763"/>
        <end position="791"/>
    </location>
</feature>
<feature type="compositionally biased region" description="Polar residues" evidence="1">
    <location>
        <begin position="606"/>
        <end position="617"/>
    </location>
</feature>
<name>A0A5C3MB35_9AGAR</name>
<feature type="region of interest" description="Disordered" evidence="1">
    <location>
        <begin position="758"/>
        <end position="791"/>
    </location>
</feature>
<proteinExistence type="predicted"/>